<comment type="caution">
    <text evidence="6">The sequence shown here is derived from an EMBL/GenBank/DDBJ whole genome shotgun (WGS) entry which is preliminary data.</text>
</comment>
<keyword evidence="7" id="KW-1185">Reference proteome</keyword>
<comment type="similarity">
    <text evidence="1 4">Belongs to the UDP-glycosyltransferase family.</text>
</comment>
<evidence type="ECO:0000256" key="4">
    <source>
        <dbReference type="RuleBase" id="RU003718"/>
    </source>
</evidence>
<dbReference type="PANTHER" id="PTHR48046">
    <property type="entry name" value="UDP-GLYCOSYLTRANSFERASE 72E1"/>
    <property type="match status" value="1"/>
</dbReference>
<dbReference type="FunFam" id="3.40.50.2000:FF:000051">
    <property type="entry name" value="Glycosyltransferase"/>
    <property type="match status" value="1"/>
</dbReference>
<name>A0ABD0V5W0_DENTH</name>
<organism evidence="6 7">
    <name type="scientific">Dendrobium thyrsiflorum</name>
    <name type="common">Pinecone-like raceme dendrobium</name>
    <name type="synonym">Orchid</name>
    <dbReference type="NCBI Taxonomy" id="117978"/>
    <lineage>
        <taxon>Eukaryota</taxon>
        <taxon>Viridiplantae</taxon>
        <taxon>Streptophyta</taxon>
        <taxon>Embryophyta</taxon>
        <taxon>Tracheophyta</taxon>
        <taxon>Spermatophyta</taxon>
        <taxon>Magnoliopsida</taxon>
        <taxon>Liliopsida</taxon>
        <taxon>Asparagales</taxon>
        <taxon>Orchidaceae</taxon>
        <taxon>Epidendroideae</taxon>
        <taxon>Malaxideae</taxon>
        <taxon>Dendrobiinae</taxon>
        <taxon>Dendrobium</taxon>
    </lineage>
</organism>
<dbReference type="SUPFAM" id="SSF53756">
    <property type="entry name" value="UDP-Glycosyltransferase/glycogen phosphorylase"/>
    <property type="match status" value="1"/>
</dbReference>
<evidence type="ECO:0000256" key="3">
    <source>
        <dbReference type="ARBA" id="ARBA00022679"/>
    </source>
</evidence>
<dbReference type="InterPro" id="IPR035595">
    <property type="entry name" value="UDP_glycos_trans_CS"/>
</dbReference>
<dbReference type="InterPro" id="IPR002213">
    <property type="entry name" value="UDP_glucos_trans"/>
</dbReference>
<accession>A0ABD0V5W0</accession>
<dbReference type="PANTHER" id="PTHR48046:SF6">
    <property type="entry name" value="GLYCOSYLTRANSFERASE"/>
    <property type="match status" value="1"/>
</dbReference>
<dbReference type="Proteomes" id="UP001552299">
    <property type="component" value="Unassembled WGS sequence"/>
</dbReference>
<dbReference type="EC" id="2.4.1.-" evidence="5"/>
<keyword evidence="2 4" id="KW-0328">Glycosyltransferase</keyword>
<evidence type="ECO:0000313" key="7">
    <source>
        <dbReference type="Proteomes" id="UP001552299"/>
    </source>
</evidence>
<dbReference type="EMBL" id="JANQDX010000010">
    <property type="protein sequence ID" value="KAL0917788.1"/>
    <property type="molecule type" value="Genomic_DNA"/>
</dbReference>
<dbReference type="Gene3D" id="3.40.50.2000">
    <property type="entry name" value="Glycogen Phosphorylase B"/>
    <property type="match status" value="2"/>
</dbReference>
<dbReference type="CDD" id="cd03784">
    <property type="entry name" value="GT1_Gtf-like"/>
    <property type="match status" value="1"/>
</dbReference>
<sequence>MADNNPSPHVVVVSSPGMGHVTPLAGLAKLLVLRHHFTATLVTFSDLPWSLPSSISTIQLPTPLLDDLPSNTHFVTRICLTIAHSVSPYVKSSSLSGEPPASPPVGHPKLSFYNLQLFLPFFHAPPPYTRRNHHGEFRDLSEPLRLPGCVPLKGEDFLEPMQERESVVCAWVVHLARNYDLFDGTLVNNFEAFEADAVLFYKKRGVGKPHVWPIGPLIGFDLDMGTEQSSHKCMEWLNQQPSKSVVFICFGSVGTLSLEQTRELALGLEMSRQRFIWVVRVPNDTEMSNSYFNPKQNGDDCLGFLPEGFLERIKDRGMMVQSWGPQREVLSHYATAGFVSHCGWNSTLESLVNGVPMIAWPLYAEQRMNAVLLVEGVKVALKAKVRVNGVVRREEVAKVVKELMEGEGGKEVRRRMQEMKEEAAKAVEK</sequence>
<reference evidence="6 7" key="1">
    <citation type="journal article" date="2024" name="Plant Biotechnol. J.">
        <title>Dendrobium thyrsiflorum genome and its molecular insights into genes involved in important horticultural traits.</title>
        <authorList>
            <person name="Chen B."/>
            <person name="Wang J.Y."/>
            <person name="Zheng P.J."/>
            <person name="Li K.L."/>
            <person name="Liang Y.M."/>
            <person name="Chen X.F."/>
            <person name="Zhang C."/>
            <person name="Zhao X."/>
            <person name="He X."/>
            <person name="Zhang G.Q."/>
            <person name="Liu Z.J."/>
            <person name="Xu Q."/>
        </authorList>
    </citation>
    <scope>NUCLEOTIDE SEQUENCE [LARGE SCALE GENOMIC DNA]</scope>
    <source>
        <strain evidence="6">GZMU011</strain>
    </source>
</reference>
<evidence type="ECO:0000313" key="6">
    <source>
        <dbReference type="EMBL" id="KAL0917788.1"/>
    </source>
</evidence>
<dbReference type="GO" id="GO:0016757">
    <property type="term" value="F:glycosyltransferase activity"/>
    <property type="evidence" value="ECO:0007669"/>
    <property type="project" value="UniProtKB-KW"/>
</dbReference>
<evidence type="ECO:0000256" key="5">
    <source>
        <dbReference type="RuleBase" id="RU362057"/>
    </source>
</evidence>
<dbReference type="Pfam" id="PF00201">
    <property type="entry name" value="UDPGT"/>
    <property type="match status" value="1"/>
</dbReference>
<gene>
    <name evidence="6" type="ORF">M5K25_012879</name>
</gene>
<evidence type="ECO:0000256" key="2">
    <source>
        <dbReference type="ARBA" id="ARBA00022676"/>
    </source>
</evidence>
<dbReference type="AlphaFoldDB" id="A0ABD0V5W0"/>
<dbReference type="PROSITE" id="PS00375">
    <property type="entry name" value="UDPGT"/>
    <property type="match status" value="1"/>
</dbReference>
<evidence type="ECO:0000256" key="1">
    <source>
        <dbReference type="ARBA" id="ARBA00009995"/>
    </source>
</evidence>
<proteinExistence type="inferred from homology"/>
<keyword evidence="3 4" id="KW-0808">Transferase</keyword>
<protein>
    <recommendedName>
        <fullName evidence="5">Glycosyltransferase</fullName>
        <ecNumber evidence="5">2.4.1.-</ecNumber>
    </recommendedName>
</protein>